<evidence type="ECO:0000313" key="3">
    <source>
        <dbReference type="Proteomes" id="UP001310594"/>
    </source>
</evidence>
<sequence length="655" mass="71212">MGHHHGGGTQVLAMLALLSMLLFATLSHSAPVSGIDILDTNPADFTTHVELLARAESEAQSSATTSLLAKRDYTVCNSATSAEILATWKLSQQARTFCMNHQDEKLGHAGQNPTTLYPISLTSYMYDIHKNEHKISVSAANNSPDTDFTMGLDVCLDAFTNLIFTCTIGTGGTIFANNVFWTIDVDDAPTNWQKRSLEETDTTMIERDVPTSVADGAKVVCNLPGPHSVFAGIVMHAITSFCFASEGTAVQHLFPLVDTQHYDDDVIELSISIIASSIDYTVDSHDCIPAMNDIVQSCGDGFGGKYSASWPVNPLVLLIMEVNVNGATTPAPFEDKRALSPLNTSNATKPGTFNKDLGNLGTMMCHPNLIGHTVTDVAMRTAAEEFCMDNEGKILHKGERVMSAYPIRDGTESWALIEINNIANETPYEFVYDLCRTSFIDMDRWCEERYRHYAIGIDEAVGGNSWTEDGSMMWGMVINLGQEEYVVTIEDGNSEKRSIDPSPWRELLEASPSRSALEARQGVTLDCRPNDAGFTANIGPVSTAIRQWCTESDGIEIAAGSTRITSIGLNGGGSLLMGMNLLTPDAGYVVDRGICLGIFLDIIFYCSPLAADFDDAVGGLMYGQGGSMYFQLYMNYPHIQGALGKRVIENGTMMI</sequence>
<comment type="caution">
    <text evidence="2">The sequence shown here is derived from an EMBL/GenBank/DDBJ whole genome shotgun (WGS) entry which is preliminary data.</text>
</comment>
<feature type="signal peptide" evidence="1">
    <location>
        <begin position="1"/>
        <end position="29"/>
    </location>
</feature>
<dbReference type="EMBL" id="JAVRQU010000011">
    <property type="protein sequence ID" value="KAK5697507.1"/>
    <property type="molecule type" value="Genomic_DNA"/>
</dbReference>
<name>A0AAN8A112_9PEZI</name>
<evidence type="ECO:0000313" key="2">
    <source>
        <dbReference type="EMBL" id="KAK5697507.1"/>
    </source>
</evidence>
<keyword evidence="1" id="KW-0732">Signal</keyword>
<proteinExistence type="predicted"/>
<protein>
    <submittedName>
        <fullName evidence="2">Uncharacterized protein</fullName>
    </submittedName>
</protein>
<organism evidence="2 3">
    <name type="scientific">Elasticomyces elasticus</name>
    <dbReference type="NCBI Taxonomy" id="574655"/>
    <lineage>
        <taxon>Eukaryota</taxon>
        <taxon>Fungi</taxon>
        <taxon>Dikarya</taxon>
        <taxon>Ascomycota</taxon>
        <taxon>Pezizomycotina</taxon>
        <taxon>Dothideomycetes</taxon>
        <taxon>Dothideomycetidae</taxon>
        <taxon>Mycosphaerellales</taxon>
        <taxon>Teratosphaeriaceae</taxon>
        <taxon>Elasticomyces</taxon>
    </lineage>
</organism>
<gene>
    <name evidence="2" type="ORF">LTR97_007645</name>
</gene>
<evidence type="ECO:0000256" key="1">
    <source>
        <dbReference type="SAM" id="SignalP"/>
    </source>
</evidence>
<dbReference type="Proteomes" id="UP001310594">
    <property type="component" value="Unassembled WGS sequence"/>
</dbReference>
<dbReference type="AlphaFoldDB" id="A0AAN8A112"/>
<feature type="chain" id="PRO_5042820291" evidence="1">
    <location>
        <begin position="30"/>
        <end position="655"/>
    </location>
</feature>
<reference evidence="2" key="1">
    <citation type="submission" date="2023-08" db="EMBL/GenBank/DDBJ databases">
        <title>Black Yeasts Isolated from many extreme environments.</title>
        <authorList>
            <person name="Coleine C."/>
            <person name="Stajich J.E."/>
            <person name="Selbmann L."/>
        </authorList>
    </citation>
    <scope>NUCLEOTIDE SEQUENCE</scope>
    <source>
        <strain evidence="2">CCFEE 5810</strain>
    </source>
</reference>
<accession>A0AAN8A112</accession>